<name>A0A1T4YPF6_9ACTN</name>
<accession>A0A1T4YPF6</accession>
<sequence>MLMGQQEINEAMVAANAADEKVRQLLDKLSVIEDSSDDYESEAAWRAALDAIEFESANAQDERDEAERVFQAEIAENLGSDGDSRGTSYCCGMMYDRGEDTCRSCGEPL</sequence>
<evidence type="ECO:0000313" key="2">
    <source>
        <dbReference type="EMBL" id="SKB03649.1"/>
    </source>
</evidence>
<protein>
    <submittedName>
        <fullName evidence="2">Uncharacterized protein</fullName>
    </submittedName>
</protein>
<proteinExistence type="predicted"/>
<keyword evidence="1" id="KW-0175">Coiled coil</keyword>
<organism evidence="2 3">
    <name type="scientific">Aeromicrobium choanae</name>
    <dbReference type="NCBI Taxonomy" id="1736691"/>
    <lineage>
        <taxon>Bacteria</taxon>
        <taxon>Bacillati</taxon>
        <taxon>Actinomycetota</taxon>
        <taxon>Actinomycetes</taxon>
        <taxon>Propionibacteriales</taxon>
        <taxon>Nocardioidaceae</taxon>
        <taxon>Aeromicrobium</taxon>
    </lineage>
</organism>
<feature type="coiled-coil region" evidence="1">
    <location>
        <begin position="8"/>
        <end position="76"/>
    </location>
</feature>
<gene>
    <name evidence="2" type="ORF">SAMN06295964_0304</name>
</gene>
<evidence type="ECO:0000313" key="3">
    <source>
        <dbReference type="Proteomes" id="UP000191040"/>
    </source>
</evidence>
<dbReference type="AlphaFoldDB" id="A0A1T4YPF6"/>
<dbReference type="Proteomes" id="UP000191040">
    <property type="component" value="Chromosome I"/>
</dbReference>
<evidence type="ECO:0000256" key="1">
    <source>
        <dbReference type="SAM" id="Coils"/>
    </source>
</evidence>
<reference evidence="3" key="1">
    <citation type="submission" date="2017-02" db="EMBL/GenBank/DDBJ databases">
        <authorList>
            <person name="Varghese N."/>
            <person name="Submissions S."/>
        </authorList>
    </citation>
    <scope>NUCLEOTIDE SEQUENCE [LARGE SCALE GENOMIC DNA]</scope>
    <source>
        <strain evidence="3">9H-4</strain>
    </source>
</reference>
<dbReference type="EMBL" id="LT796768">
    <property type="protein sequence ID" value="SKB03649.1"/>
    <property type="molecule type" value="Genomic_DNA"/>
</dbReference>
<keyword evidence="3" id="KW-1185">Reference proteome</keyword>